<proteinExistence type="predicted"/>
<keyword evidence="1" id="KW-0472">Membrane</keyword>
<dbReference type="SUPFAM" id="SSF51695">
    <property type="entry name" value="PLC-like phosphodiesterases"/>
    <property type="match status" value="1"/>
</dbReference>
<protein>
    <submittedName>
        <fullName evidence="3">Glycerophosphodiester phosphodiesterase</fullName>
    </submittedName>
</protein>
<dbReference type="AlphaFoldDB" id="A0A6I1MRN3"/>
<feature type="transmembrane region" description="Helical" evidence="1">
    <location>
        <begin position="29"/>
        <end position="51"/>
    </location>
</feature>
<dbReference type="RefSeq" id="WP_268817444.1">
    <property type="nucleotide sequence ID" value="NZ_WHJC01000338.1"/>
</dbReference>
<sequence>FIALFTKYISNVENLREIFISRSVIFNDIIKFTGSIFIFLVNMTFFLTLYYHYTGKKIYISDNKKLKSYKKSMVQNIAKIIIIVMIIPIEAMEYSINSEEVYNSNLFYNTVAVAHRGGSLLAPENTLSALKVAIDSKAKYAEIDVQEAKDGTLVLTHDSNFKRTTKVNKNIWEATYNDILNYNASSYFNDNFKHENIPTLEDALKFCKNKIKLIIEIKFHGHEKENIVKKIIHLINENKMCDDCLIASNKKEILKEVKEIDSNIGTCYITLLAYGKFYDLDYIDVFAIEATFVNNKVVNKIHNEGKEIFVWTINKRDKMEELMDLNVNGIITDNPYLVLDALYWKENSFVKEVADYFFYKNV</sequence>
<dbReference type="Gene3D" id="3.20.20.190">
    <property type="entry name" value="Phosphatidylinositol (PI) phosphodiesterase"/>
    <property type="match status" value="1"/>
</dbReference>
<gene>
    <name evidence="3" type="ORF">GBZ86_14015</name>
</gene>
<dbReference type="PROSITE" id="PS51704">
    <property type="entry name" value="GP_PDE"/>
    <property type="match status" value="1"/>
</dbReference>
<evidence type="ECO:0000256" key="1">
    <source>
        <dbReference type="SAM" id="Phobius"/>
    </source>
</evidence>
<dbReference type="InterPro" id="IPR017946">
    <property type="entry name" value="PLC-like_Pdiesterase_TIM-brl"/>
</dbReference>
<organism evidence="3 4">
    <name type="scientific">Clostridium tarantellae</name>
    <dbReference type="NCBI Taxonomy" id="39493"/>
    <lineage>
        <taxon>Bacteria</taxon>
        <taxon>Bacillati</taxon>
        <taxon>Bacillota</taxon>
        <taxon>Clostridia</taxon>
        <taxon>Eubacteriales</taxon>
        <taxon>Clostridiaceae</taxon>
        <taxon>Clostridium</taxon>
    </lineage>
</organism>
<evidence type="ECO:0000313" key="3">
    <source>
        <dbReference type="EMBL" id="MPQ44852.1"/>
    </source>
</evidence>
<reference evidence="3 4" key="1">
    <citation type="submission" date="2019-10" db="EMBL/GenBank/DDBJ databases">
        <title>The Genome Sequence of Clostridium tarantellae Isolated from Fish Brain.</title>
        <authorList>
            <person name="Bano L."/>
            <person name="Kiel M."/>
            <person name="Sales G."/>
            <person name="Doxey A.C."/>
            <person name="Mansfield M.J."/>
            <person name="Schiavone M."/>
            <person name="Rossetto O."/>
            <person name="Pirazzini M."/>
            <person name="Dobrindt U."/>
            <person name="Montecucco C."/>
        </authorList>
    </citation>
    <scope>NUCLEOTIDE SEQUENCE [LARGE SCALE GENOMIC DNA]</scope>
    <source>
        <strain evidence="3 4">DSM 3997</strain>
    </source>
</reference>
<feature type="domain" description="GP-PDE" evidence="2">
    <location>
        <begin position="110"/>
        <end position="342"/>
    </location>
</feature>
<keyword evidence="1" id="KW-1133">Transmembrane helix</keyword>
<dbReference type="EMBL" id="WHJC01000338">
    <property type="protein sequence ID" value="MPQ44852.1"/>
    <property type="molecule type" value="Genomic_DNA"/>
</dbReference>
<keyword evidence="1" id="KW-0812">Transmembrane</keyword>
<evidence type="ECO:0000313" key="4">
    <source>
        <dbReference type="Proteomes" id="UP000430345"/>
    </source>
</evidence>
<accession>A0A6I1MRN3</accession>
<feature type="transmembrane region" description="Helical" evidence="1">
    <location>
        <begin position="72"/>
        <end position="89"/>
    </location>
</feature>
<dbReference type="GO" id="GO:0008081">
    <property type="term" value="F:phosphoric diester hydrolase activity"/>
    <property type="evidence" value="ECO:0007669"/>
    <property type="project" value="InterPro"/>
</dbReference>
<dbReference type="PANTHER" id="PTHR46211">
    <property type="entry name" value="GLYCEROPHOSPHORYL DIESTER PHOSPHODIESTERASE"/>
    <property type="match status" value="1"/>
</dbReference>
<feature type="non-terminal residue" evidence="3">
    <location>
        <position position="1"/>
    </location>
</feature>
<dbReference type="PANTHER" id="PTHR46211:SF8">
    <property type="entry name" value="PHOSPHODIESTERASE"/>
    <property type="match status" value="1"/>
</dbReference>
<dbReference type="Proteomes" id="UP000430345">
    <property type="component" value="Unassembled WGS sequence"/>
</dbReference>
<keyword evidence="4" id="KW-1185">Reference proteome</keyword>
<dbReference type="InterPro" id="IPR030395">
    <property type="entry name" value="GP_PDE_dom"/>
</dbReference>
<evidence type="ECO:0000259" key="2">
    <source>
        <dbReference type="PROSITE" id="PS51704"/>
    </source>
</evidence>
<dbReference type="GO" id="GO:0006629">
    <property type="term" value="P:lipid metabolic process"/>
    <property type="evidence" value="ECO:0007669"/>
    <property type="project" value="InterPro"/>
</dbReference>
<comment type="caution">
    <text evidence="3">The sequence shown here is derived from an EMBL/GenBank/DDBJ whole genome shotgun (WGS) entry which is preliminary data.</text>
</comment>
<dbReference type="Pfam" id="PF03009">
    <property type="entry name" value="GDPD"/>
    <property type="match status" value="1"/>
</dbReference>
<name>A0A6I1MRN3_9CLOT</name>